<sequence>MRESLISILKKATANNKKPKFTNYLDIINEIIDLTSNKNNIDNREEKFQDIQISLEQIKEKSKEDIIEVKEKLKEILEYFVQDLYTTKNDPTKAEIFKIIVNDYRICGDEEYRLGLEFKVRFDIVKPTESGEEIFYKQPELTLSNNTKILEVELTNPFSELEQLEQVLKTLGEVESNTGVNNLE</sequence>
<keyword evidence="2" id="KW-1185">Reference proteome</keyword>
<reference evidence="1 2" key="1">
    <citation type="submission" date="2015-02" db="EMBL/GenBank/DDBJ databases">
        <title>Genome Sequencing of Rickettsiales.</title>
        <authorList>
            <person name="Daugherty S.C."/>
            <person name="Su Q."/>
            <person name="Abolude K."/>
            <person name="Beier-Sexton M."/>
            <person name="Carlyon J.A."/>
            <person name="Carter R."/>
            <person name="Day N.P."/>
            <person name="Dumler S.J."/>
            <person name="Dyachenko V."/>
            <person name="Godinez A."/>
            <person name="Kurtti T.J."/>
            <person name="Lichay M."/>
            <person name="Mullins K.E."/>
            <person name="Ott S."/>
            <person name="Pappas-Brown V."/>
            <person name="Paris D.H."/>
            <person name="Patel P."/>
            <person name="Richards A.L."/>
            <person name="Sadzewicz L."/>
            <person name="Sears K."/>
            <person name="Seidman D."/>
            <person name="Sengamalay N."/>
            <person name="Stenos J."/>
            <person name="Tallon L.J."/>
            <person name="Vincent G."/>
            <person name="Fraser C.M."/>
            <person name="Munderloh U."/>
            <person name="Dunning-Hotopp J.C."/>
        </authorList>
    </citation>
    <scope>NUCLEOTIDE SEQUENCE [LARGE SCALE GENOMIC DNA]</scope>
    <source>
        <strain evidence="1 2">RML An4</strain>
    </source>
</reference>
<name>A0A0F3QA49_RICBE</name>
<dbReference type="EMBL" id="LAOI01000001">
    <property type="protein sequence ID" value="KJV89433.1"/>
    <property type="molecule type" value="Genomic_DNA"/>
</dbReference>
<gene>
    <name evidence="1" type="ORF">RBEAN4_0411</name>
</gene>
<evidence type="ECO:0000313" key="2">
    <source>
        <dbReference type="Proteomes" id="UP000033661"/>
    </source>
</evidence>
<dbReference type="AlphaFoldDB" id="A0A0F3QA49"/>
<dbReference type="PATRIC" id="fig|1359193.3.peg.392"/>
<proteinExistence type="predicted"/>
<dbReference type="Proteomes" id="UP000033661">
    <property type="component" value="Unassembled WGS sequence"/>
</dbReference>
<organism evidence="1 2">
    <name type="scientific">Rickettsia bellii str. RML An4</name>
    <dbReference type="NCBI Taxonomy" id="1359193"/>
    <lineage>
        <taxon>Bacteria</taxon>
        <taxon>Pseudomonadati</taxon>
        <taxon>Pseudomonadota</taxon>
        <taxon>Alphaproteobacteria</taxon>
        <taxon>Rickettsiales</taxon>
        <taxon>Rickettsiaceae</taxon>
        <taxon>Rickettsieae</taxon>
        <taxon>Rickettsia</taxon>
        <taxon>belli group</taxon>
    </lineage>
</organism>
<comment type="caution">
    <text evidence="1">The sequence shown here is derived from an EMBL/GenBank/DDBJ whole genome shotgun (WGS) entry which is preliminary data.</text>
</comment>
<dbReference type="RefSeq" id="WP_045798803.1">
    <property type="nucleotide sequence ID" value="NZ_LAOI01000001.1"/>
</dbReference>
<protein>
    <submittedName>
        <fullName evidence="1">Uncharacterized protein</fullName>
    </submittedName>
</protein>
<evidence type="ECO:0000313" key="1">
    <source>
        <dbReference type="EMBL" id="KJV89433.1"/>
    </source>
</evidence>
<accession>A0A0F3QA49</accession>